<dbReference type="EMBL" id="JBHTJH010000004">
    <property type="protein sequence ID" value="MFD0862117.1"/>
    <property type="molecule type" value="Genomic_DNA"/>
</dbReference>
<dbReference type="SUPFAM" id="SSF51905">
    <property type="entry name" value="FAD/NAD(P)-binding domain"/>
    <property type="match status" value="1"/>
</dbReference>
<dbReference type="InterPro" id="IPR050407">
    <property type="entry name" value="Geranylgeranyl_reductase"/>
</dbReference>
<dbReference type="PANTHER" id="PTHR42685:SF22">
    <property type="entry name" value="CONDITIONED MEDIUM FACTOR RECEPTOR 1"/>
    <property type="match status" value="1"/>
</dbReference>
<sequence>MEKKAEIVILGGGLAGLTLAVDLALKGHHPVVIEKDTYPRHRVCGEYVSNEVLPFLNYLGIDPLAAGAKQIDKFRFSASSGKMLNVDLPLGGFGISRYLFDELLYKRALKLGVTFIFDKVEEVIFQSDSFVVKMKQGELQTAIAVGAYGKRSNLDKQLDRRFIQKKSPWLAVKAHYSGDFQEDLVALHNFEGGYCGLSKVETDAVNVCYLANYGTFKAFEDIEAFQREHLSRNPELKAFFNDATMIWERPLTISQVCFERKPAVENHLLMIGDTAGLINPLCGNGMAMAIHSAKICAAIVSEHLEQKISRAVMERQYQLSWNKEFSSRIKAGNLLAKLFRSERIASPIQTGLTWFPKALQGIIKRTHGNPILT</sequence>
<dbReference type="InterPro" id="IPR002938">
    <property type="entry name" value="FAD-bd"/>
</dbReference>
<reference evidence="3" key="1">
    <citation type="journal article" date="2019" name="Int. J. Syst. Evol. Microbiol.">
        <title>The Global Catalogue of Microorganisms (GCM) 10K type strain sequencing project: providing services to taxonomists for standard genome sequencing and annotation.</title>
        <authorList>
            <consortium name="The Broad Institute Genomics Platform"/>
            <consortium name="The Broad Institute Genome Sequencing Center for Infectious Disease"/>
            <person name="Wu L."/>
            <person name="Ma J."/>
        </authorList>
    </citation>
    <scope>NUCLEOTIDE SEQUENCE [LARGE SCALE GENOMIC DNA]</scope>
    <source>
        <strain evidence="3">CCUG 62952</strain>
    </source>
</reference>
<evidence type="ECO:0000259" key="1">
    <source>
        <dbReference type="Pfam" id="PF01494"/>
    </source>
</evidence>
<proteinExistence type="predicted"/>
<comment type="caution">
    <text evidence="2">The sequence shown here is derived from an EMBL/GenBank/DDBJ whole genome shotgun (WGS) entry which is preliminary data.</text>
</comment>
<dbReference type="EC" id="1.-.-.-" evidence="2"/>
<dbReference type="PANTHER" id="PTHR42685">
    <property type="entry name" value="GERANYLGERANYL DIPHOSPHATE REDUCTASE"/>
    <property type="match status" value="1"/>
</dbReference>
<feature type="domain" description="FAD-binding" evidence="1">
    <location>
        <begin position="5"/>
        <end position="305"/>
    </location>
</feature>
<gene>
    <name evidence="2" type="ORF">ACFQ1M_07845</name>
</gene>
<dbReference type="InterPro" id="IPR036188">
    <property type="entry name" value="FAD/NAD-bd_sf"/>
</dbReference>
<accession>A0ABW3CYH2</accession>
<dbReference type="RefSeq" id="WP_386406426.1">
    <property type="nucleotide sequence ID" value="NZ_JBHTJH010000004.1"/>
</dbReference>
<dbReference type="Pfam" id="PF01494">
    <property type="entry name" value="FAD_binding_3"/>
    <property type="match status" value="1"/>
</dbReference>
<protein>
    <submittedName>
        <fullName evidence="2">NAD(P)/FAD-dependent oxidoreductase</fullName>
        <ecNumber evidence="2">1.-.-.-</ecNumber>
    </submittedName>
</protein>
<dbReference type="Gene3D" id="3.50.50.60">
    <property type="entry name" value="FAD/NAD(P)-binding domain"/>
    <property type="match status" value="1"/>
</dbReference>
<evidence type="ECO:0000313" key="2">
    <source>
        <dbReference type="EMBL" id="MFD0862117.1"/>
    </source>
</evidence>
<dbReference type="PRINTS" id="PR00420">
    <property type="entry name" value="RNGMNOXGNASE"/>
</dbReference>
<dbReference type="Proteomes" id="UP001596978">
    <property type="component" value="Unassembled WGS sequence"/>
</dbReference>
<keyword evidence="3" id="KW-1185">Reference proteome</keyword>
<name>A0ABW3CYH2_9FLAO</name>
<dbReference type="GO" id="GO:0016491">
    <property type="term" value="F:oxidoreductase activity"/>
    <property type="evidence" value="ECO:0007669"/>
    <property type="project" value="UniProtKB-KW"/>
</dbReference>
<keyword evidence="2" id="KW-0560">Oxidoreductase</keyword>
<evidence type="ECO:0000313" key="3">
    <source>
        <dbReference type="Proteomes" id="UP001596978"/>
    </source>
</evidence>
<organism evidence="2 3">
    <name type="scientific">Sungkyunkwania multivorans</name>
    <dbReference type="NCBI Taxonomy" id="1173618"/>
    <lineage>
        <taxon>Bacteria</taxon>
        <taxon>Pseudomonadati</taxon>
        <taxon>Bacteroidota</taxon>
        <taxon>Flavobacteriia</taxon>
        <taxon>Flavobacteriales</taxon>
        <taxon>Flavobacteriaceae</taxon>
        <taxon>Sungkyunkwania</taxon>
    </lineage>
</organism>